<organism evidence="3 4">
    <name type="scientific">Steinernema hermaphroditum</name>
    <dbReference type="NCBI Taxonomy" id="289476"/>
    <lineage>
        <taxon>Eukaryota</taxon>
        <taxon>Metazoa</taxon>
        <taxon>Ecdysozoa</taxon>
        <taxon>Nematoda</taxon>
        <taxon>Chromadorea</taxon>
        <taxon>Rhabditida</taxon>
        <taxon>Tylenchina</taxon>
        <taxon>Panagrolaimomorpha</taxon>
        <taxon>Strongyloidoidea</taxon>
        <taxon>Steinernematidae</taxon>
        <taxon>Steinernema</taxon>
    </lineage>
</organism>
<gene>
    <name evidence="3" type="ORF">QR680_001384</name>
</gene>
<evidence type="ECO:0000313" key="3">
    <source>
        <dbReference type="EMBL" id="KAK0395669.1"/>
    </source>
</evidence>
<reference evidence="3" key="1">
    <citation type="submission" date="2023-06" db="EMBL/GenBank/DDBJ databases">
        <title>Genomic analysis of the entomopathogenic nematode Steinernema hermaphroditum.</title>
        <authorList>
            <person name="Schwarz E.M."/>
            <person name="Heppert J.K."/>
            <person name="Baniya A."/>
            <person name="Schwartz H.T."/>
            <person name="Tan C.-H."/>
            <person name="Antoshechkin I."/>
            <person name="Sternberg P.W."/>
            <person name="Goodrich-Blair H."/>
            <person name="Dillman A.R."/>
        </authorList>
    </citation>
    <scope>NUCLEOTIDE SEQUENCE</scope>
    <source>
        <strain evidence="3">PS9179</strain>
        <tissue evidence="3">Whole animal</tissue>
    </source>
</reference>
<evidence type="ECO:0000256" key="1">
    <source>
        <dbReference type="SAM" id="MobiDB-lite"/>
    </source>
</evidence>
<name>A0AA39GYT6_9BILA</name>
<feature type="region of interest" description="Disordered" evidence="1">
    <location>
        <begin position="190"/>
        <end position="238"/>
    </location>
</feature>
<dbReference type="Proteomes" id="UP001175271">
    <property type="component" value="Unassembled WGS sequence"/>
</dbReference>
<keyword evidence="4" id="KW-1185">Reference proteome</keyword>
<dbReference type="AlphaFoldDB" id="A0AA39GYT6"/>
<feature type="region of interest" description="Disordered" evidence="1">
    <location>
        <begin position="27"/>
        <end position="48"/>
    </location>
</feature>
<feature type="signal peptide" evidence="2">
    <location>
        <begin position="1"/>
        <end position="21"/>
    </location>
</feature>
<protein>
    <submittedName>
        <fullName evidence="3">Uncharacterized protein</fullName>
    </submittedName>
</protein>
<feature type="chain" id="PRO_5041216050" evidence="2">
    <location>
        <begin position="22"/>
        <end position="264"/>
    </location>
</feature>
<evidence type="ECO:0000256" key="2">
    <source>
        <dbReference type="SAM" id="SignalP"/>
    </source>
</evidence>
<dbReference type="EMBL" id="JAUCMV010000005">
    <property type="protein sequence ID" value="KAK0395669.1"/>
    <property type="molecule type" value="Genomic_DNA"/>
</dbReference>
<proteinExistence type="predicted"/>
<keyword evidence="2" id="KW-0732">Signal</keyword>
<feature type="compositionally biased region" description="Basic residues" evidence="1">
    <location>
        <begin position="199"/>
        <end position="220"/>
    </location>
</feature>
<sequence length="264" mass="29098">MVVSRLSTLLVIFALVCQTISLVPDDGSPRAHRISVSSSSSQQKSAEIRRAPQMTMQNGVPHHTFPMGLPQLFPQMMVPIGGVPSQTQSEVKKIQSAKKASPSSSNVHDLTPKAKALKTEVRKAPQKQQMVQLPQHYIHSVQSPLQAAPIPQMPSLPTLPPPATVSFPTLATVTFPTVSLPTFPTFTMPPPFSQLISTKKPKKSSKRRKSAHKKKAKKQKPISEEYETEDLSSVGSRMPKYVKHEKPIAANDETPTWMVPYNKL</sequence>
<comment type="caution">
    <text evidence="3">The sequence shown here is derived from an EMBL/GenBank/DDBJ whole genome shotgun (WGS) entry which is preliminary data.</text>
</comment>
<accession>A0AA39GYT6</accession>
<feature type="compositionally biased region" description="Low complexity" evidence="1">
    <location>
        <begin position="35"/>
        <end position="45"/>
    </location>
</feature>
<evidence type="ECO:0000313" key="4">
    <source>
        <dbReference type="Proteomes" id="UP001175271"/>
    </source>
</evidence>